<dbReference type="AlphaFoldDB" id="A0A3R5YVP8"/>
<gene>
    <name evidence="7 9" type="primary">lgt</name>
    <name evidence="9" type="ORF">DWX94_01535</name>
</gene>
<comment type="catalytic activity">
    <reaction evidence="7">
        <text>L-cysteinyl-[prolipoprotein] + a 1,2-diacyl-sn-glycero-3-phospho-(1'-sn-glycerol) = an S-1,2-diacyl-sn-glyceryl-L-cysteinyl-[prolipoprotein] + sn-glycerol 1-phosphate + H(+)</text>
        <dbReference type="Rhea" id="RHEA:56712"/>
        <dbReference type="Rhea" id="RHEA-COMP:14679"/>
        <dbReference type="Rhea" id="RHEA-COMP:14680"/>
        <dbReference type="ChEBI" id="CHEBI:15378"/>
        <dbReference type="ChEBI" id="CHEBI:29950"/>
        <dbReference type="ChEBI" id="CHEBI:57685"/>
        <dbReference type="ChEBI" id="CHEBI:64716"/>
        <dbReference type="ChEBI" id="CHEBI:140658"/>
        <dbReference type="EC" id="2.5.1.145"/>
    </reaction>
</comment>
<dbReference type="GO" id="GO:0042158">
    <property type="term" value="P:lipoprotein biosynthetic process"/>
    <property type="evidence" value="ECO:0007669"/>
    <property type="project" value="UniProtKB-UniRule"/>
</dbReference>
<feature type="compositionally biased region" description="Basic and acidic residues" evidence="8">
    <location>
        <begin position="330"/>
        <end position="342"/>
    </location>
</feature>
<evidence type="ECO:0000256" key="8">
    <source>
        <dbReference type="SAM" id="MobiDB-lite"/>
    </source>
</evidence>
<reference evidence="9 10" key="1">
    <citation type="submission" date="2018-08" db="EMBL/GenBank/DDBJ databases">
        <title>A genome reference for cultivated species of the human gut microbiota.</title>
        <authorList>
            <person name="Zou Y."/>
            <person name="Xue W."/>
            <person name="Luo G."/>
        </authorList>
    </citation>
    <scope>NUCLEOTIDE SEQUENCE [LARGE SCALE GENOMIC DNA]</scope>
    <source>
        <strain evidence="9 10">AF22-21</strain>
    </source>
</reference>
<proteinExistence type="inferred from homology"/>
<keyword evidence="4 7" id="KW-0812">Transmembrane</keyword>
<keyword evidence="9" id="KW-0449">Lipoprotein</keyword>
<dbReference type="PROSITE" id="PS01311">
    <property type="entry name" value="LGT"/>
    <property type="match status" value="1"/>
</dbReference>
<keyword evidence="3 7" id="KW-0808">Transferase</keyword>
<accession>A0A3R5YVP8</accession>
<keyword evidence="6 7" id="KW-0472">Membrane</keyword>
<feature type="transmembrane region" description="Helical" evidence="7">
    <location>
        <begin position="247"/>
        <end position="264"/>
    </location>
</feature>
<keyword evidence="2 7" id="KW-1003">Cell membrane</keyword>
<dbReference type="InterPro" id="IPR001640">
    <property type="entry name" value="Lgt"/>
</dbReference>
<feature type="binding site" evidence="7">
    <location>
        <position position="157"/>
    </location>
    <ligand>
        <name>a 1,2-diacyl-sn-glycero-3-phospho-(1'-sn-glycerol)</name>
        <dbReference type="ChEBI" id="CHEBI:64716"/>
    </ligand>
</feature>
<dbReference type="Proteomes" id="UP000283295">
    <property type="component" value="Unassembled WGS sequence"/>
</dbReference>
<feature type="transmembrane region" description="Helical" evidence="7">
    <location>
        <begin position="222"/>
        <end position="240"/>
    </location>
</feature>
<organism evidence="9 10">
    <name type="scientific">Coprococcus eutactus</name>
    <dbReference type="NCBI Taxonomy" id="33043"/>
    <lineage>
        <taxon>Bacteria</taxon>
        <taxon>Bacillati</taxon>
        <taxon>Bacillota</taxon>
        <taxon>Clostridia</taxon>
        <taxon>Lachnospirales</taxon>
        <taxon>Lachnospiraceae</taxon>
        <taxon>Coprococcus</taxon>
    </lineage>
</organism>
<comment type="pathway">
    <text evidence="7">Protein modification; lipoprotein biosynthesis (diacylglyceryl transfer).</text>
</comment>
<sequence length="370" mass="41103">MTQISEYFRNIFFPNLGITLKNIGDHISIGSFEIRFYGIIIMIGFLLAYVLVTKEAKRTGQNPETYLDFILILIIPAILGARLYYILFRLDQYIVKGDVGATIKAMLNIRGGGLAIYGGIIAGIITAVIFCKVRKVNFVLMADTATFGILIGQILGRFGNFFNREAFGAYTNSKMAMAIPLDYYRSEGNLDYLERTGVITQKMLDNVVNIDGMDCITVHPTFLYESLWNLILLVFLFIYRKHKKFKGEFALIYVGGYGLGRFIIEGLRSDSLMIGSTGIKVSQALALVCFIATVILLVINYVKCAKNGWPAVEISGTDDQHVETSGTESRSVETDSAKKQPVEDSGAESQPVEAGGTETLKVHEKNRENK</sequence>
<dbReference type="EMBL" id="QRVK01000002">
    <property type="protein sequence ID" value="RGS44096.1"/>
    <property type="molecule type" value="Genomic_DNA"/>
</dbReference>
<feature type="region of interest" description="Disordered" evidence="8">
    <location>
        <begin position="320"/>
        <end position="370"/>
    </location>
</feature>
<feature type="compositionally biased region" description="Basic and acidic residues" evidence="8">
    <location>
        <begin position="360"/>
        <end position="370"/>
    </location>
</feature>
<dbReference type="GO" id="GO:0008961">
    <property type="term" value="F:phosphatidylglycerol-prolipoprotein diacylglyceryl transferase activity"/>
    <property type="evidence" value="ECO:0007669"/>
    <property type="project" value="UniProtKB-UniRule"/>
</dbReference>
<feature type="transmembrane region" description="Helical" evidence="7">
    <location>
        <begin position="65"/>
        <end position="87"/>
    </location>
</feature>
<dbReference type="PANTHER" id="PTHR30589">
    <property type="entry name" value="PROLIPOPROTEIN DIACYLGLYCERYL TRANSFERASE"/>
    <property type="match status" value="1"/>
</dbReference>
<evidence type="ECO:0000256" key="1">
    <source>
        <dbReference type="ARBA" id="ARBA00007150"/>
    </source>
</evidence>
<dbReference type="UniPathway" id="UPA00664"/>
<evidence type="ECO:0000256" key="4">
    <source>
        <dbReference type="ARBA" id="ARBA00022692"/>
    </source>
</evidence>
<comment type="caution">
    <text evidence="9">The sequence shown here is derived from an EMBL/GenBank/DDBJ whole genome shotgun (WGS) entry which is preliminary data.</text>
</comment>
<comment type="subcellular location">
    <subcellularLocation>
        <location evidence="7">Cell membrane</location>
        <topology evidence="7">Multi-pass membrane protein</topology>
    </subcellularLocation>
</comment>
<evidence type="ECO:0000256" key="2">
    <source>
        <dbReference type="ARBA" id="ARBA00022475"/>
    </source>
</evidence>
<dbReference type="GO" id="GO:0005886">
    <property type="term" value="C:plasma membrane"/>
    <property type="evidence" value="ECO:0007669"/>
    <property type="project" value="UniProtKB-SubCell"/>
</dbReference>
<dbReference type="OrthoDB" id="871140at2"/>
<feature type="transmembrane region" description="Helical" evidence="7">
    <location>
        <begin position="138"/>
        <end position="156"/>
    </location>
</feature>
<dbReference type="NCBIfam" id="TIGR00544">
    <property type="entry name" value="lgt"/>
    <property type="match status" value="1"/>
</dbReference>
<comment type="function">
    <text evidence="7">Catalyzes the transfer of the diacylglyceryl group from phosphatidylglycerol to the sulfhydryl group of the N-terminal cysteine of a prolipoprotein, the first step in the formation of mature lipoproteins.</text>
</comment>
<evidence type="ECO:0000256" key="7">
    <source>
        <dbReference type="HAMAP-Rule" id="MF_01147"/>
    </source>
</evidence>
<dbReference type="Pfam" id="PF01790">
    <property type="entry name" value="LGT"/>
    <property type="match status" value="1"/>
</dbReference>
<evidence type="ECO:0000256" key="6">
    <source>
        <dbReference type="ARBA" id="ARBA00023136"/>
    </source>
</evidence>
<evidence type="ECO:0000256" key="3">
    <source>
        <dbReference type="ARBA" id="ARBA00022679"/>
    </source>
</evidence>
<name>A0A3R5YVP8_9FIRM</name>
<feature type="transmembrane region" description="Helical" evidence="7">
    <location>
        <begin position="284"/>
        <end position="302"/>
    </location>
</feature>
<comment type="similarity">
    <text evidence="1 7">Belongs to the Lgt family.</text>
</comment>
<keyword evidence="5 7" id="KW-1133">Transmembrane helix</keyword>
<feature type="transmembrane region" description="Helical" evidence="7">
    <location>
        <begin position="34"/>
        <end position="53"/>
    </location>
</feature>
<dbReference type="HAMAP" id="MF_01147">
    <property type="entry name" value="Lgt"/>
    <property type="match status" value="1"/>
</dbReference>
<protein>
    <recommendedName>
        <fullName evidence="7">Phosphatidylglycerol--prolipoprotein diacylglyceryl transferase</fullName>
        <ecNumber evidence="7">2.5.1.145</ecNumber>
    </recommendedName>
</protein>
<evidence type="ECO:0000256" key="5">
    <source>
        <dbReference type="ARBA" id="ARBA00022989"/>
    </source>
</evidence>
<evidence type="ECO:0000313" key="10">
    <source>
        <dbReference type="Proteomes" id="UP000283295"/>
    </source>
</evidence>
<dbReference type="PANTHER" id="PTHR30589:SF0">
    <property type="entry name" value="PHOSPHATIDYLGLYCEROL--PROLIPOPROTEIN DIACYLGLYCERYL TRANSFERASE"/>
    <property type="match status" value="1"/>
</dbReference>
<dbReference type="EC" id="2.5.1.145" evidence="7"/>
<feature type="transmembrane region" description="Helical" evidence="7">
    <location>
        <begin position="107"/>
        <end position="131"/>
    </location>
</feature>
<evidence type="ECO:0000313" key="9">
    <source>
        <dbReference type="EMBL" id="RGS44096.1"/>
    </source>
</evidence>